<evidence type="ECO:0000313" key="2">
    <source>
        <dbReference type="Proteomes" id="UP000821656"/>
    </source>
</evidence>
<evidence type="ECO:0008006" key="3">
    <source>
        <dbReference type="Google" id="ProtNLM"/>
    </source>
</evidence>
<dbReference type="InterPro" id="IPR021321">
    <property type="entry name" value="DUF2922"/>
</dbReference>
<gene>
    <name evidence="1" type="ORF">DFH45_003483</name>
</gene>
<comment type="caution">
    <text evidence="1">The sequence shown here is derived from an EMBL/GenBank/DDBJ whole genome shotgun (WGS) entry which is preliminary data.</text>
</comment>
<accession>A0A1B9BFQ1</accession>
<name>A0A1B9BFQ1_CLOBE</name>
<reference evidence="1" key="1">
    <citation type="submission" date="2020-05" db="EMBL/GenBank/DDBJ databases">
        <title>Genomic insights into acetone-butanol-ethanol (ABE) fermentation by sequencing solventogenic clostridia strains.</title>
        <authorList>
            <person name="Brown S."/>
        </authorList>
    </citation>
    <scope>NUCLEOTIDE SEQUENCE</scope>
    <source>
        <strain evidence="1">DJ126</strain>
    </source>
</reference>
<evidence type="ECO:0000313" key="1">
    <source>
        <dbReference type="EMBL" id="NRV10520.1"/>
    </source>
</evidence>
<dbReference type="Proteomes" id="UP000821656">
    <property type="component" value="Unassembled WGS sequence"/>
</dbReference>
<proteinExistence type="predicted"/>
<sequence>MEYSLSMTFLTATGEKSTLSVSGAKPSLTKDEINALMDTVIAKNVFKTNSGDLVKKSGAQVTQRQVTKFDVA</sequence>
<dbReference type="Pfam" id="PF11148">
    <property type="entry name" value="DUF2922"/>
    <property type="match status" value="1"/>
</dbReference>
<organism evidence="1 2">
    <name type="scientific">Clostridium beijerinckii</name>
    <name type="common">Clostridium MP</name>
    <dbReference type="NCBI Taxonomy" id="1520"/>
    <lineage>
        <taxon>Bacteria</taxon>
        <taxon>Bacillati</taxon>
        <taxon>Bacillota</taxon>
        <taxon>Clostridia</taxon>
        <taxon>Eubacteriales</taxon>
        <taxon>Clostridiaceae</taxon>
        <taxon>Clostridium</taxon>
    </lineage>
</organism>
<dbReference type="RefSeq" id="WP_065419047.1">
    <property type="nucleotide sequence ID" value="NZ_CP016090.1"/>
</dbReference>
<protein>
    <recommendedName>
        <fullName evidence="3">DUF2922 domain-containing protein</fullName>
    </recommendedName>
</protein>
<dbReference type="AlphaFoldDB" id="A0A1B9BFQ1"/>
<dbReference type="EMBL" id="JABSXK010000001">
    <property type="protein sequence ID" value="NRV10520.1"/>
    <property type="molecule type" value="Genomic_DNA"/>
</dbReference>